<dbReference type="Proteomes" id="UP000299102">
    <property type="component" value="Unassembled WGS sequence"/>
</dbReference>
<keyword evidence="3" id="KW-1185">Reference proteome</keyword>
<gene>
    <name evidence="2" type="ORF">EVAR_53904_1</name>
</gene>
<name>A0A4C1YGK9_EUMVA</name>
<dbReference type="EMBL" id="BGZK01001174">
    <property type="protein sequence ID" value="GBP73475.1"/>
    <property type="molecule type" value="Genomic_DNA"/>
</dbReference>
<feature type="region of interest" description="Disordered" evidence="1">
    <location>
        <begin position="432"/>
        <end position="527"/>
    </location>
</feature>
<protein>
    <submittedName>
        <fullName evidence="2">Uncharacterized protein</fullName>
    </submittedName>
</protein>
<evidence type="ECO:0000313" key="2">
    <source>
        <dbReference type="EMBL" id="GBP73475.1"/>
    </source>
</evidence>
<accession>A0A4C1YGK9</accession>
<proteinExistence type="predicted"/>
<evidence type="ECO:0000313" key="3">
    <source>
        <dbReference type="Proteomes" id="UP000299102"/>
    </source>
</evidence>
<organism evidence="2 3">
    <name type="scientific">Eumeta variegata</name>
    <name type="common">Bagworm moth</name>
    <name type="synonym">Eumeta japonica</name>
    <dbReference type="NCBI Taxonomy" id="151549"/>
    <lineage>
        <taxon>Eukaryota</taxon>
        <taxon>Metazoa</taxon>
        <taxon>Ecdysozoa</taxon>
        <taxon>Arthropoda</taxon>
        <taxon>Hexapoda</taxon>
        <taxon>Insecta</taxon>
        <taxon>Pterygota</taxon>
        <taxon>Neoptera</taxon>
        <taxon>Endopterygota</taxon>
        <taxon>Lepidoptera</taxon>
        <taxon>Glossata</taxon>
        <taxon>Ditrysia</taxon>
        <taxon>Tineoidea</taxon>
        <taxon>Psychidae</taxon>
        <taxon>Oiketicinae</taxon>
        <taxon>Eumeta</taxon>
    </lineage>
</organism>
<evidence type="ECO:0000256" key="1">
    <source>
        <dbReference type="SAM" id="MobiDB-lite"/>
    </source>
</evidence>
<sequence length="527" mass="52200">MKLTVSARAARRDREVTLDLSVCVALIGFLSISTSWAKKVEDPKGKREAPTGYTSGGHAGHTIQIQPSLGHEDGASAISIGAGYSVGGAKGGFGFGGHGLQLETSDGHNAIQLPAITLQPDHGGLVSGDLSQLMSQISHGISSGAIPLQASEGSYHASLGGQELSLPQYTYGAPKLAQYTVGEQSVASVPSYAAGTKGLGSYATGPVLFNPADSHSAAALTYSAPSSGHSLGDVGGYTLGGSGHSLGGAGISLGGSGHSLGGAKFTLGSSGHSFGSGLSLGGGAGHSLGGSGHILGGSGHSFGGVGQSLGGTGHSLGGSLGGSPYKLSGGYGAPSKTFKPSAFLGASVQSDSTHGLSGLSSSYGSPSFGHSFSGGSGHGGAELSSGGHRFGGSFGSGSSKFVSPAYLPSKSEGFGSSLESVSAFSSNGHLSGSYGHPSNNHGSSSSPQYYVTSLKQSSPSQSSFGEGSSTFRGASHGPSSFHSSGPKYSYSESGHGSRYSPKDSHGAYSETSYNTIKYSEELKPRAH</sequence>
<comment type="caution">
    <text evidence="2">The sequence shown here is derived from an EMBL/GenBank/DDBJ whole genome shotgun (WGS) entry which is preliminary data.</text>
</comment>
<dbReference type="AlphaFoldDB" id="A0A4C1YGK9"/>
<feature type="compositionally biased region" description="Low complexity" evidence="1">
    <location>
        <begin position="432"/>
        <end position="486"/>
    </location>
</feature>
<feature type="region of interest" description="Disordered" evidence="1">
    <location>
        <begin position="40"/>
        <end position="60"/>
    </location>
</feature>
<feature type="compositionally biased region" description="Basic and acidic residues" evidence="1">
    <location>
        <begin position="40"/>
        <end position="49"/>
    </location>
</feature>
<dbReference type="OrthoDB" id="7488428at2759"/>
<feature type="compositionally biased region" description="Basic and acidic residues" evidence="1">
    <location>
        <begin position="518"/>
        <end position="527"/>
    </location>
</feature>
<reference evidence="2 3" key="1">
    <citation type="journal article" date="2019" name="Commun. Biol.">
        <title>The bagworm genome reveals a unique fibroin gene that provides high tensile strength.</title>
        <authorList>
            <person name="Kono N."/>
            <person name="Nakamura H."/>
            <person name="Ohtoshi R."/>
            <person name="Tomita M."/>
            <person name="Numata K."/>
            <person name="Arakawa K."/>
        </authorList>
    </citation>
    <scope>NUCLEOTIDE SEQUENCE [LARGE SCALE GENOMIC DNA]</scope>
</reference>